<accession>A0AA39H4D5</accession>
<dbReference type="EMBL" id="JAUCMV010000005">
    <property type="protein sequence ID" value="KAK0398068.1"/>
    <property type="molecule type" value="Genomic_DNA"/>
</dbReference>
<evidence type="ECO:0000313" key="2">
    <source>
        <dbReference type="Proteomes" id="UP001175271"/>
    </source>
</evidence>
<sequence length="224" mass="25876">MLYTHVVDLLDQLTVGLIHGHGHGHGLDRSWSRWESLKNSLFIPSSRAKATRSVGQYRYVAVWKTRSIARRRFRPLLSDRRCGNKSLSYCSDILKISTPEGKAIEVERSLVTEFPVVRPSTLHFKRPFLTEYLGRVTILNVVAKLSRVGEITQFLNETIRPHLPTWHQFVCYKPCTRCVLTTVEPDTDKKSPDIQPLKLLREYRLASKGKSRQEFKQSPIFELT</sequence>
<organism evidence="1 2">
    <name type="scientific">Steinernema hermaphroditum</name>
    <dbReference type="NCBI Taxonomy" id="289476"/>
    <lineage>
        <taxon>Eukaryota</taxon>
        <taxon>Metazoa</taxon>
        <taxon>Ecdysozoa</taxon>
        <taxon>Nematoda</taxon>
        <taxon>Chromadorea</taxon>
        <taxon>Rhabditida</taxon>
        <taxon>Tylenchina</taxon>
        <taxon>Panagrolaimomorpha</taxon>
        <taxon>Strongyloidoidea</taxon>
        <taxon>Steinernematidae</taxon>
        <taxon>Steinernema</taxon>
    </lineage>
</organism>
<name>A0AA39H4D5_9BILA</name>
<comment type="caution">
    <text evidence="1">The sequence shown here is derived from an EMBL/GenBank/DDBJ whole genome shotgun (WGS) entry which is preliminary data.</text>
</comment>
<gene>
    <name evidence="1" type="ORF">QR680_002413</name>
</gene>
<reference evidence="1" key="1">
    <citation type="submission" date="2023-06" db="EMBL/GenBank/DDBJ databases">
        <title>Genomic analysis of the entomopathogenic nematode Steinernema hermaphroditum.</title>
        <authorList>
            <person name="Schwarz E.M."/>
            <person name="Heppert J.K."/>
            <person name="Baniya A."/>
            <person name="Schwartz H.T."/>
            <person name="Tan C.-H."/>
            <person name="Antoshechkin I."/>
            <person name="Sternberg P.W."/>
            <person name="Goodrich-Blair H."/>
            <person name="Dillman A.R."/>
        </authorList>
    </citation>
    <scope>NUCLEOTIDE SEQUENCE</scope>
    <source>
        <strain evidence="1">PS9179</strain>
        <tissue evidence="1">Whole animal</tissue>
    </source>
</reference>
<keyword evidence="2" id="KW-1185">Reference proteome</keyword>
<dbReference type="Proteomes" id="UP001175271">
    <property type="component" value="Unassembled WGS sequence"/>
</dbReference>
<evidence type="ECO:0000313" key="1">
    <source>
        <dbReference type="EMBL" id="KAK0398068.1"/>
    </source>
</evidence>
<proteinExistence type="predicted"/>
<protein>
    <submittedName>
        <fullName evidence="1">Uncharacterized protein</fullName>
    </submittedName>
</protein>
<dbReference type="AlphaFoldDB" id="A0AA39H4D5"/>